<dbReference type="Proteomes" id="UP000320876">
    <property type="component" value="Unassembled WGS sequence"/>
</dbReference>
<reference evidence="2 3" key="1">
    <citation type="submission" date="2019-06" db="EMBL/GenBank/DDBJ databases">
        <title>Sequencing the genomes of 1000 actinobacteria strains.</title>
        <authorList>
            <person name="Klenk H.-P."/>
        </authorList>
    </citation>
    <scope>NUCLEOTIDE SEQUENCE [LARGE SCALE GENOMIC DNA]</scope>
    <source>
        <strain evidence="2 3">DSM 45679</strain>
    </source>
</reference>
<dbReference type="AlphaFoldDB" id="A0A542CUJ6"/>
<keyword evidence="3" id="KW-1185">Reference proteome</keyword>
<sequence>MHDIEALGHAAVEARAGREPWKGLRPGQRRDRRLPERTERDVRESGIDITAPDGSGGGGASEDSRSELQGRA</sequence>
<feature type="compositionally biased region" description="Basic and acidic residues" evidence="1">
    <location>
        <begin position="33"/>
        <end position="46"/>
    </location>
</feature>
<comment type="caution">
    <text evidence="2">The sequence shown here is derived from an EMBL/GenBank/DDBJ whole genome shotgun (WGS) entry which is preliminary data.</text>
</comment>
<feature type="compositionally biased region" description="Basic and acidic residues" evidence="1">
    <location>
        <begin position="62"/>
        <end position="72"/>
    </location>
</feature>
<gene>
    <name evidence="2" type="ORF">FB471_6654</name>
</gene>
<evidence type="ECO:0000313" key="3">
    <source>
        <dbReference type="Proteomes" id="UP000320876"/>
    </source>
</evidence>
<proteinExistence type="predicted"/>
<protein>
    <submittedName>
        <fullName evidence="2">Uncharacterized protein</fullName>
    </submittedName>
</protein>
<evidence type="ECO:0000313" key="2">
    <source>
        <dbReference type="EMBL" id="TQI94489.1"/>
    </source>
</evidence>
<name>A0A542CUJ6_AMYCI</name>
<organism evidence="2 3">
    <name type="scientific">Amycolatopsis cihanbeyliensis</name>
    <dbReference type="NCBI Taxonomy" id="1128664"/>
    <lineage>
        <taxon>Bacteria</taxon>
        <taxon>Bacillati</taxon>
        <taxon>Actinomycetota</taxon>
        <taxon>Actinomycetes</taxon>
        <taxon>Pseudonocardiales</taxon>
        <taxon>Pseudonocardiaceae</taxon>
        <taxon>Amycolatopsis</taxon>
    </lineage>
</organism>
<feature type="region of interest" description="Disordered" evidence="1">
    <location>
        <begin position="1"/>
        <end position="72"/>
    </location>
</feature>
<dbReference type="RefSeq" id="WP_142003710.1">
    <property type="nucleotide sequence ID" value="NZ_VFML01000002.1"/>
</dbReference>
<evidence type="ECO:0000256" key="1">
    <source>
        <dbReference type="SAM" id="MobiDB-lite"/>
    </source>
</evidence>
<accession>A0A542CUJ6</accession>
<dbReference type="EMBL" id="VFML01000002">
    <property type="protein sequence ID" value="TQI94489.1"/>
    <property type="molecule type" value="Genomic_DNA"/>
</dbReference>